<dbReference type="Pfam" id="PF13729">
    <property type="entry name" value="TraF_2"/>
    <property type="match status" value="1"/>
</dbReference>
<sequence length="548" mass="58327">MKRLFGLILLSSSFVSQLCALEFGSMGNTSAAMGGAGVALKHSAWGLYYNPALLSSDPKVKLGYSLGVGLREQNLAKLTTIDINNMTDTAERLIATFTNAGTGGVPNAGVITDIIKEGLNTALGQGATGNVEQDLKDYISKHPDGNYSDLISGILGAIQKPGNGLTPEQQGLLGNIAGNIDFGNLDFSNGGGTGAIQNALQNITINKGGDKGLDKAVEDISSMQEILKDNNLNIVSQNGVILQISSKTMNEKLGSLGVAYFASAYSSMSINADSSKMRLIIKGGNGYYELVDNGGSFSFKASSETDYNKYSLIASLEGNSDAHKLVTTALMLSEVPIGYARTFYLKHGNLNLGITGKLMNAISTQKQININKNTDFQKELTSLASLENTISSNNFGVDVGVLYELDLPEFRYLTIGLVAKNLNSPTFESSLNNITIKPQYRMGLGYNSKFLNVAFDADLTPNDLLAFSNVKQQSQMIGGGVGFDLKVVDLRLGAMKDLRQDTGLILTGGLNVLGFLDIALQASTKTTKLDGTPIPQYINLRLGGSFSF</sequence>
<protein>
    <submittedName>
        <fullName evidence="2">Putative secreted protein</fullName>
    </submittedName>
</protein>
<organism evidence="2 3">
    <name type="scientific">Helicobacter cinaedi</name>
    <dbReference type="NCBI Taxonomy" id="213"/>
    <lineage>
        <taxon>Bacteria</taxon>
        <taxon>Pseudomonadati</taxon>
        <taxon>Campylobacterota</taxon>
        <taxon>Epsilonproteobacteria</taxon>
        <taxon>Campylobacterales</taxon>
        <taxon>Helicobacteraceae</taxon>
        <taxon>Helicobacter</taxon>
    </lineage>
</organism>
<reference evidence="2 3" key="1">
    <citation type="submission" date="2018-06" db="EMBL/GenBank/DDBJ databases">
        <authorList>
            <consortium name="Pathogen Informatics"/>
            <person name="Doyle S."/>
        </authorList>
    </citation>
    <scope>NUCLEOTIDE SEQUENCE [LARGE SCALE GENOMIC DNA]</scope>
    <source>
        <strain evidence="2 3">NCTC12221</strain>
    </source>
</reference>
<evidence type="ECO:0000256" key="1">
    <source>
        <dbReference type="SAM" id="SignalP"/>
    </source>
</evidence>
<evidence type="ECO:0000313" key="3">
    <source>
        <dbReference type="Proteomes" id="UP000255335"/>
    </source>
</evidence>
<dbReference type="InterPro" id="IPR032811">
    <property type="entry name" value="Put_conjugal_transfer"/>
</dbReference>
<dbReference type="EMBL" id="UGHZ01000003">
    <property type="protein sequence ID" value="STP13383.1"/>
    <property type="molecule type" value="Genomic_DNA"/>
</dbReference>
<feature type="signal peptide" evidence="1">
    <location>
        <begin position="1"/>
        <end position="20"/>
    </location>
</feature>
<keyword evidence="1" id="KW-0732">Signal</keyword>
<name>A0A377JVK9_9HELI</name>
<dbReference type="RefSeq" id="WP_115026588.1">
    <property type="nucleotide sequence ID" value="NZ_UGHZ01000003.1"/>
</dbReference>
<evidence type="ECO:0000313" key="2">
    <source>
        <dbReference type="EMBL" id="STP13383.1"/>
    </source>
</evidence>
<proteinExistence type="predicted"/>
<gene>
    <name evidence="2" type="ORF">NCTC12221_01456</name>
</gene>
<accession>A0A377JVK9</accession>
<dbReference type="Proteomes" id="UP000255335">
    <property type="component" value="Unassembled WGS sequence"/>
</dbReference>
<dbReference type="AlphaFoldDB" id="A0A377JVK9"/>
<feature type="chain" id="PRO_5016748103" evidence="1">
    <location>
        <begin position="21"/>
        <end position="548"/>
    </location>
</feature>